<sequence length="228" mass="24243">MNGWQGPQLDAGPQSFWEKLHRNLTATARPPNPRLVEIAESLSPGVALDLGCGGGGDAIWLAGRGWRVTAVDISGTAVARVEAKAGELGLGDQVTGERHDLAHSFPTGTFDLVNAQYFHTPFALDRGRVLASAARALRPGGLLLVVDHGSKAPWSWNQDPDAHYPTPDEVATGLDLEPGQWQVLRADMPQRLATGPGGQRATVTDNLLLIQRREDPAASRPDGGDLSA</sequence>
<keyword evidence="2" id="KW-0808">Transferase</keyword>
<dbReference type="InterPro" id="IPR050508">
    <property type="entry name" value="Methyltransf_Superfamily"/>
</dbReference>
<dbReference type="InterPro" id="IPR013216">
    <property type="entry name" value="Methyltransf_11"/>
</dbReference>
<dbReference type="GO" id="GO:0032259">
    <property type="term" value="P:methylation"/>
    <property type="evidence" value="ECO:0007669"/>
    <property type="project" value="UniProtKB-KW"/>
</dbReference>
<dbReference type="InterPro" id="IPR029063">
    <property type="entry name" value="SAM-dependent_MTases_sf"/>
</dbReference>
<dbReference type="EMBL" id="CP070499">
    <property type="protein sequence ID" value="QSB16858.1"/>
    <property type="molecule type" value="Genomic_DNA"/>
</dbReference>
<dbReference type="Proteomes" id="UP000662857">
    <property type="component" value="Chromosome"/>
</dbReference>
<dbReference type="GO" id="GO:0008757">
    <property type="term" value="F:S-adenosylmethionine-dependent methyltransferase activity"/>
    <property type="evidence" value="ECO:0007669"/>
    <property type="project" value="InterPro"/>
</dbReference>
<reference evidence="2" key="1">
    <citation type="submission" date="2021-02" db="EMBL/GenBank/DDBJ databases">
        <title>Natrosporangium hydrolyticum gen. nov., sp. nov, a haloalkaliphilic actinobacterium from a soda solonchak soil.</title>
        <authorList>
            <person name="Sorokin D.Y."/>
            <person name="Khijniak T.V."/>
            <person name="Zakharycheva A.P."/>
            <person name="Boueva O.V."/>
            <person name="Ariskina E.V."/>
            <person name="Hahnke R.L."/>
            <person name="Bunk B."/>
            <person name="Sproer C."/>
            <person name="Schumann P."/>
            <person name="Evtushenko L.I."/>
            <person name="Kublanov I.V."/>
        </authorList>
    </citation>
    <scope>NUCLEOTIDE SEQUENCE</scope>
    <source>
        <strain evidence="2">DSM 106523</strain>
    </source>
</reference>
<dbReference type="AlphaFoldDB" id="A0A895YS63"/>
<accession>A0A895YS63</accession>
<dbReference type="Gene3D" id="3.40.50.150">
    <property type="entry name" value="Vaccinia Virus protein VP39"/>
    <property type="match status" value="1"/>
</dbReference>
<feature type="domain" description="Methyltransferase type 11" evidence="1">
    <location>
        <begin position="48"/>
        <end position="144"/>
    </location>
</feature>
<protein>
    <submittedName>
        <fullName evidence="2">Class I SAM-dependent methyltransferase</fullName>
    </submittedName>
</protein>
<dbReference type="SUPFAM" id="SSF53335">
    <property type="entry name" value="S-adenosyl-L-methionine-dependent methyltransferases"/>
    <property type="match status" value="1"/>
</dbReference>
<dbReference type="KEGG" id="nhy:JQS43_11560"/>
<evidence type="ECO:0000313" key="3">
    <source>
        <dbReference type="Proteomes" id="UP000662857"/>
    </source>
</evidence>
<keyword evidence="2" id="KW-0489">Methyltransferase</keyword>
<evidence type="ECO:0000313" key="2">
    <source>
        <dbReference type="EMBL" id="QSB16858.1"/>
    </source>
</evidence>
<dbReference type="PANTHER" id="PTHR42912">
    <property type="entry name" value="METHYLTRANSFERASE"/>
    <property type="match status" value="1"/>
</dbReference>
<keyword evidence="3" id="KW-1185">Reference proteome</keyword>
<proteinExistence type="predicted"/>
<dbReference type="Pfam" id="PF08241">
    <property type="entry name" value="Methyltransf_11"/>
    <property type="match status" value="1"/>
</dbReference>
<dbReference type="RefSeq" id="WP_239679095.1">
    <property type="nucleotide sequence ID" value="NZ_CP070499.1"/>
</dbReference>
<dbReference type="CDD" id="cd02440">
    <property type="entry name" value="AdoMet_MTases"/>
    <property type="match status" value="1"/>
</dbReference>
<gene>
    <name evidence="2" type="ORF">JQS43_11560</name>
</gene>
<evidence type="ECO:0000259" key="1">
    <source>
        <dbReference type="Pfam" id="PF08241"/>
    </source>
</evidence>
<dbReference type="PANTHER" id="PTHR42912:SF93">
    <property type="entry name" value="N6-ADENOSINE-METHYLTRANSFERASE TMT1A"/>
    <property type="match status" value="1"/>
</dbReference>
<organism evidence="2 3">
    <name type="scientific">Natronosporangium hydrolyticum</name>
    <dbReference type="NCBI Taxonomy" id="2811111"/>
    <lineage>
        <taxon>Bacteria</taxon>
        <taxon>Bacillati</taxon>
        <taxon>Actinomycetota</taxon>
        <taxon>Actinomycetes</taxon>
        <taxon>Micromonosporales</taxon>
        <taxon>Micromonosporaceae</taxon>
        <taxon>Natronosporangium</taxon>
    </lineage>
</organism>
<name>A0A895YS63_9ACTN</name>